<evidence type="ECO:0000259" key="1">
    <source>
        <dbReference type="Pfam" id="PF21788"/>
    </source>
</evidence>
<dbReference type="Proteomes" id="UP000735302">
    <property type="component" value="Unassembled WGS sequence"/>
</dbReference>
<evidence type="ECO:0000313" key="3">
    <source>
        <dbReference type="Proteomes" id="UP000735302"/>
    </source>
</evidence>
<accession>A0AAV4DLQ2</accession>
<protein>
    <recommendedName>
        <fullName evidence="1">Transposable element P transposase-like GTP-binding insertion domain-containing protein</fullName>
    </recommendedName>
</protein>
<organism evidence="2 3">
    <name type="scientific">Plakobranchus ocellatus</name>
    <dbReference type="NCBI Taxonomy" id="259542"/>
    <lineage>
        <taxon>Eukaryota</taxon>
        <taxon>Metazoa</taxon>
        <taxon>Spiralia</taxon>
        <taxon>Lophotrochozoa</taxon>
        <taxon>Mollusca</taxon>
        <taxon>Gastropoda</taxon>
        <taxon>Heterobranchia</taxon>
        <taxon>Euthyneura</taxon>
        <taxon>Panpulmonata</taxon>
        <taxon>Sacoglossa</taxon>
        <taxon>Placobranchoidea</taxon>
        <taxon>Plakobranchidae</taxon>
        <taxon>Plakobranchus</taxon>
    </lineage>
</organism>
<reference evidence="2 3" key="1">
    <citation type="journal article" date="2021" name="Elife">
        <title>Chloroplast acquisition without the gene transfer in kleptoplastic sea slugs, Plakobranchus ocellatus.</title>
        <authorList>
            <person name="Maeda T."/>
            <person name="Takahashi S."/>
            <person name="Yoshida T."/>
            <person name="Shimamura S."/>
            <person name="Takaki Y."/>
            <person name="Nagai Y."/>
            <person name="Toyoda A."/>
            <person name="Suzuki Y."/>
            <person name="Arimoto A."/>
            <person name="Ishii H."/>
            <person name="Satoh N."/>
            <person name="Nishiyama T."/>
            <person name="Hasebe M."/>
            <person name="Maruyama T."/>
            <person name="Minagawa J."/>
            <person name="Obokata J."/>
            <person name="Shigenobu S."/>
        </authorList>
    </citation>
    <scope>NUCLEOTIDE SEQUENCE [LARGE SCALE GENOMIC DNA]</scope>
</reference>
<dbReference type="InterPro" id="IPR048366">
    <property type="entry name" value="TNP-like_GBD"/>
</dbReference>
<dbReference type="EMBL" id="BLXT01008021">
    <property type="protein sequence ID" value="GFO45223.1"/>
    <property type="molecule type" value="Genomic_DNA"/>
</dbReference>
<sequence length="248" mass="27750">MVPKLSNKHIEVPVLSKLLINLAAQVLSHSVATGIAFLCQTDIFPASYMAISKFVQRFESLVNIFNVTGAEAEDIVQLEDIVADIGGYIWKKLIPVICEQYGSQLRADSNRDARYLTLINTKAYDHCKIRGLKIPSFALFEALQGPLRKEIVRENFTIRLLELPCKNLLYVHLVNLEIINNLCEVTIVSLKNFRWAVKVDEMSELQEFLSFSLGESRVAVDPIANGCLDVAGIGFYCGRSQGRVGRCL</sequence>
<dbReference type="Pfam" id="PF21788">
    <property type="entry name" value="TNP-like_GBD"/>
    <property type="match status" value="1"/>
</dbReference>
<evidence type="ECO:0000313" key="2">
    <source>
        <dbReference type="EMBL" id="GFO45223.1"/>
    </source>
</evidence>
<feature type="domain" description="Transposable element P transposase-like GTP-binding insertion" evidence="1">
    <location>
        <begin position="4"/>
        <end position="69"/>
    </location>
</feature>
<proteinExistence type="predicted"/>
<dbReference type="AlphaFoldDB" id="A0AAV4DLQ2"/>
<keyword evidence="3" id="KW-1185">Reference proteome</keyword>
<gene>
    <name evidence="2" type="ORF">PoB_007172800</name>
</gene>
<comment type="caution">
    <text evidence="2">The sequence shown here is derived from an EMBL/GenBank/DDBJ whole genome shotgun (WGS) entry which is preliminary data.</text>
</comment>
<name>A0AAV4DLQ2_9GAST</name>